<reference evidence="2 3" key="1">
    <citation type="submission" date="2017-05" db="EMBL/GenBank/DDBJ databases">
        <title>Genome of Polynucleobacter sp. MWH-Feld-100.</title>
        <authorList>
            <person name="Hahn M.W."/>
        </authorList>
    </citation>
    <scope>NUCLEOTIDE SEQUENCE [LARGE SCALE GENOMIC DNA]</scope>
    <source>
        <strain evidence="2 3">MWH-Feld-100</strain>
    </source>
</reference>
<name>A0A254PQA2_9BURK</name>
<evidence type="ECO:0000259" key="1">
    <source>
        <dbReference type="PROSITE" id="PS50112"/>
    </source>
</evidence>
<accession>A0A254PQA2</accession>
<gene>
    <name evidence="2" type="ORF">CBI31_09875</name>
</gene>
<dbReference type="Gene3D" id="3.30.450.20">
    <property type="entry name" value="PAS domain"/>
    <property type="match status" value="3"/>
</dbReference>
<dbReference type="CDD" id="cd00130">
    <property type="entry name" value="PAS"/>
    <property type="match status" value="1"/>
</dbReference>
<organism evidence="2 3">
    <name type="scientific">Polynucleobacter campilacus</name>
    <dbReference type="NCBI Taxonomy" id="1743163"/>
    <lineage>
        <taxon>Bacteria</taxon>
        <taxon>Pseudomonadati</taxon>
        <taxon>Pseudomonadota</taxon>
        <taxon>Betaproteobacteria</taxon>
        <taxon>Burkholderiales</taxon>
        <taxon>Burkholderiaceae</taxon>
        <taxon>Polynucleobacter</taxon>
    </lineage>
</organism>
<dbReference type="Proteomes" id="UP000197528">
    <property type="component" value="Unassembled WGS sequence"/>
</dbReference>
<sequence length="470" mass="51553">MSISHHPDKLFSELSGKELSQIARASADISFVLDDLGSIQSIYSDNKNLAKQISEDLIGKKWSEVVEPDSRKKVQSLLDDASSDTISKFRQINMIGNERNVALPMMCASIKTSSNQKIIVIGRDITEVSRLQQNLVSAQKEISQNYLQISQLEERFQSIFEIGTESIVIVKADDAYPIIEMNRNAIKQLLLAKNNCIGKSLLSLFPAGELSKATHFLKGVQDTDEPSVLITVLSNGEATQISASSFNNSGVTYLLLNLKPQDLAKASSLLDADSLTVKAIENNAYGFVVCTPEGLILKANKAFNKLSATKGEQELIGTNIRNYLGPERTDFDQMMQSLQGKASSQSCVSSITNATSSIKLVDISAVSVAQPRACIGMIFRQVDSRQNKGARIDKKLVRSSQELSMLVGKVPLKDILAETTDLIEQLCIKAALDLTQDNRVSASEILGLSRQSLYIKLRKYGLVDLNKDID</sequence>
<dbReference type="SUPFAM" id="SSF55785">
    <property type="entry name" value="PYP-like sensor domain (PAS domain)"/>
    <property type="match status" value="3"/>
</dbReference>
<evidence type="ECO:0000313" key="2">
    <source>
        <dbReference type="EMBL" id="OWS68740.1"/>
    </source>
</evidence>
<dbReference type="GO" id="GO:0043565">
    <property type="term" value="F:sequence-specific DNA binding"/>
    <property type="evidence" value="ECO:0007669"/>
    <property type="project" value="InterPro"/>
</dbReference>
<feature type="domain" description="PAS" evidence="1">
    <location>
        <begin position="15"/>
        <end position="85"/>
    </location>
</feature>
<dbReference type="Gene3D" id="1.10.10.60">
    <property type="entry name" value="Homeodomain-like"/>
    <property type="match status" value="1"/>
</dbReference>
<dbReference type="SUPFAM" id="SSF46689">
    <property type="entry name" value="Homeodomain-like"/>
    <property type="match status" value="1"/>
</dbReference>
<keyword evidence="3" id="KW-1185">Reference proteome</keyword>
<dbReference type="InterPro" id="IPR035965">
    <property type="entry name" value="PAS-like_dom_sf"/>
</dbReference>
<comment type="caution">
    <text evidence="2">The sequence shown here is derived from an EMBL/GenBank/DDBJ whole genome shotgun (WGS) entry which is preliminary data.</text>
</comment>
<dbReference type="EMBL" id="NGUP01000007">
    <property type="protein sequence ID" value="OWS68740.1"/>
    <property type="molecule type" value="Genomic_DNA"/>
</dbReference>
<dbReference type="NCBIfam" id="TIGR00229">
    <property type="entry name" value="sensory_box"/>
    <property type="match status" value="1"/>
</dbReference>
<dbReference type="InterPro" id="IPR011785">
    <property type="entry name" value="Tscrpt_reg_PpsR-CrtJ"/>
</dbReference>
<dbReference type="OrthoDB" id="5499170at2"/>
<protein>
    <submittedName>
        <fullName evidence="2">Transcriptional regulator PpsR</fullName>
    </submittedName>
</protein>
<dbReference type="AlphaFoldDB" id="A0A254PQA2"/>
<dbReference type="Pfam" id="PF13426">
    <property type="entry name" value="PAS_9"/>
    <property type="match status" value="2"/>
</dbReference>
<dbReference type="SMART" id="SM00091">
    <property type="entry name" value="PAS"/>
    <property type="match status" value="3"/>
</dbReference>
<dbReference type="PRINTS" id="PR01590">
    <property type="entry name" value="HTHFIS"/>
</dbReference>
<dbReference type="InterPro" id="IPR002197">
    <property type="entry name" value="HTH_Fis"/>
</dbReference>
<dbReference type="Pfam" id="PF02954">
    <property type="entry name" value="HTH_8"/>
    <property type="match status" value="1"/>
</dbReference>
<evidence type="ECO:0000313" key="3">
    <source>
        <dbReference type="Proteomes" id="UP000197528"/>
    </source>
</evidence>
<dbReference type="NCBIfam" id="TIGR02040">
    <property type="entry name" value="PpsR-CrtJ"/>
    <property type="match status" value="1"/>
</dbReference>
<dbReference type="PROSITE" id="PS50112">
    <property type="entry name" value="PAS"/>
    <property type="match status" value="1"/>
</dbReference>
<proteinExistence type="predicted"/>
<dbReference type="InterPro" id="IPR009057">
    <property type="entry name" value="Homeodomain-like_sf"/>
</dbReference>
<dbReference type="InterPro" id="IPR000014">
    <property type="entry name" value="PAS"/>
</dbReference>
<dbReference type="RefSeq" id="WP_088526239.1">
    <property type="nucleotide sequence ID" value="NZ_NGUP01000007.1"/>
</dbReference>